<proteinExistence type="predicted"/>
<dbReference type="EMBL" id="CACRSP010000003">
    <property type="protein sequence ID" value="VYS86582.1"/>
    <property type="molecule type" value="Genomic_DNA"/>
</dbReference>
<evidence type="ECO:0000259" key="1">
    <source>
        <dbReference type="SMART" id="SM01022"/>
    </source>
</evidence>
<dbReference type="AlphaFoldDB" id="A0A6N2S086"/>
<reference evidence="3" key="2">
    <citation type="submission" date="2019-11" db="EMBL/GenBank/DDBJ databases">
        <authorList>
            <person name="Feng L."/>
        </authorList>
    </citation>
    <scope>NUCLEOTIDE SEQUENCE</scope>
    <source>
        <strain evidence="3">BdentiumLFYP24</strain>
    </source>
</reference>
<dbReference type="InterPro" id="IPR007374">
    <property type="entry name" value="ASCH_domain"/>
</dbReference>
<organism evidence="3">
    <name type="scientific">Bifidobacterium dentium</name>
    <dbReference type="NCBI Taxonomy" id="1689"/>
    <lineage>
        <taxon>Bacteria</taxon>
        <taxon>Bacillati</taxon>
        <taxon>Actinomycetota</taxon>
        <taxon>Actinomycetes</taxon>
        <taxon>Bifidobacteriales</taxon>
        <taxon>Bifidobacteriaceae</taxon>
        <taxon>Bifidobacterium</taxon>
    </lineage>
</organism>
<dbReference type="Pfam" id="PF04266">
    <property type="entry name" value="ASCH"/>
    <property type="match status" value="1"/>
</dbReference>
<dbReference type="EMBL" id="WDPD01000002">
    <property type="protein sequence ID" value="KAB7462053.1"/>
    <property type="molecule type" value="Genomic_DNA"/>
</dbReference>
<dbReference type="Proteomes" id="UP000429211">
    <property type="component" value="Unassembled WGS sequence"/>
</dbReference>
<dbReference type="GO" id="GO:0005840">
    <property type="term" value="C:ribosome"/>
    <property type="evidence" value="ECO:0007669"/>
    <property type="project" value="UniProtKB-KW"/>
</dbReference>
<evidence type="ECO:0000313" key="3">
    <source>
        <dbReference type="EMBL" id="VYS86582.1"/>
    </source>
</evidence>
<dbReference type="Gene3D" id="2.30.130.30">
    <property type="entry name" value="Hypothetical protein"/>
    <property type="match status" value="1"/>
</dbReference>
<name>A0A6N2S086_9BIFI</name>
<gene>
    <name evidence="3" type="ORF">BDLFYP24_01257</name>
    <name evidence="2" type="ORF">GBB04_03535</name>
</gene>
<evidence type="ECO:0000313" key="2">
    <source>
        <dbReference type="EMBL" id="KAB7462053.1"/>
    </source>
</evidence>
<reference evidence="2 4" key="1">
    <citation type="journal article" date="2019" name="Nat. Med.">
        <title>A library of human gut bacterial isolates paired with longitudinal multiomics data enables mechanistic microbiome research.</title>
        <authorList>
            <person name="Poyet M."/>
            <person name="Groussin M."/>
            <person name="Gibbons S.M."/>
            <person name="Avila-Pacheco J."/>
            <person name="Jiang X."/>
            <person name="Kearney S.M."/>
            <person name="Perrotta A.R."/>
            <person name="Berdy B."/>
            <person name="Zhao S."/>
            <person name="Lieberman T.D."/>
            <person name="Swanson P.K."/>
            <person name="Smith M."/>
            <person name="Roesemann S."/>
            <person name="Alexander J.E."/>
            <person name="Rich S.A."/>
            <person name="Livny J."/>
            <person name="Vlamakis H."/>
            <person name="Clish C."/>
            <person name="Bullock K."/>
            <person name="Deik A."/>
            <person name="Scott J."/>
            <person name="Pierce K.A."/>
            <person name="Xavier R.J."/>
            <person name="Alm E.J."/>
        </authorList>
    </citation>
    <scope>NUCLEOTIDE SEQUENCE [LARGE SCALE GENOMIC DNA]</scope>
    <source>
        <strain evidence="2 4">BIOML-A2</strain>
    </source>
</reference>
<dbReference type="InterPro" id="IPR015947">
    <property type="entry name" value="PUA-like_sf"/>
</dbReference>
<feature type="domain" description="ASCH" evidence="1">
    <location>
        <begin position="6"/>
        <end position="100"/>
    </location>
</feature>
<keyword evidence="3" id="KW-0689">Ribosomal protein</keyword>
<accession>A0A6N2S086</accession>
<dbReference type="RefSeq" id="WP_034519692.1">
    <property type="nucleotide sequence ID" value="NZ_CACRSP010000003.1"/>
</dbReference>
<keyword evidence="3" id="KW-0687">Ribonucleoprotein</keyword>
<evidence type="ECO:0000313" key="4">
    <source>
        <dbReference type="Proteomes" id="UP000429211"/>
    </source>
</evidence>
<dbReference type="SMART" id="SM01022">
    <property type="entry name" value="ASCH"/>
    <property type="match status" value="1"/>
</dbReference>
<dbReference type="SUPFAM" id="SSF88697">
    <property type="entry name" value="PUA domain-like"/>
    <property type="match status" value="1"/>
</dbReference>
<protein>
    <submittedName>
        <fullName evidence="3">50S ribosomal protein L22/uncharacterized domain fusion protein</fullName>
    </submittedName>
    <submittedName>
        <fullName evidence="2">ASCH domain-containing protein</fullName>
    </submittedName>
</protein>
<sequence length="126" mass="14717">MVKALLSVKPEYAEKILSGEKIYEFRRRIFKRKDVDILVIYATRPQCRVVAEARIGGIMESTPEDIWKRTNRHGGISHDRFMDYFAGRETAYAIELRSVRRFGRPRTLSEYAPEVKSAPQSFIYVD</sequence>